<keyword evidence="1" id="KW-1133">Transmembrane helix</keyword>
<feature type="transmembrane region" description="Helical" evidence="1">
    <location>
        <begin position="6"/>
        <end position="23"/>
    </location>
</feature>
<feature type="transmembrane region" description="Helical" evidence="1">
    <location>
        <begin position="35"/>
        <end position="57"/>
    </location>
</feature>
<organism evidence="3 4">
    <name type="scientific">Stakelama pacifica</name>
    <dbReference type="NCBI Taxonomy" id="517720"/>
    <lineage>
        <taxon>Bacteria</taxon>
        <taxon>Pseudomonadati</taxon>
        <taxon>Pseudomonadota</taxon>
        <taxon>Alphaproteobacteria</taxon>
        <taxon>Sphingomonadales</taxon>
        <taxon>Sphingomonadaceae</taxon>
        <taxon>Stakelama</taxon>
    </lineage>
</organism>
<sequence length="239" mass="25599">MVVDGVIGIGGTLLLLLVIGSFFGVTDRQHFAPRWLFVAMLLIAVNDACLTLAYGAMPDLIGGEWNWEGKLLALCASLFIASLPAFGWKRSGITLGQQAGSLKAAIPVALLYCGFFVAIALIFPGGKSNGEEIAFQLTMPGVEEEIFYRGILLLALDQAFSGRIRLLGVDWGWGAVLSCMLFGMAHAFGYSKGHFSFDAMTMALTALPSFIAVWLRLRTGSVALPIVLHNVGNSLSLLI</sequence>
<dbReference type="InterPro" id="IPR003675">
    <property type="entry name" value="Rce1/LyrA-like_dom"/>
</dbReference>
<keyword evidence="1" id="KW-0812">Transmembrane</keyword>
<dbReference type="EMBL" id="SNWD01000003">
    <property type="protein sequence ID" value="TDN84624.1"/>
    <property type="molecule type" value="Genomic_DNA"/>
</dbReference>
<proteinExistence type="predicted"/>
<feature type="domain" description="CAAX prenyl protease 2/Lysostaphin resistance protein A-like" evidence="2">
    <location>
        <begin position="134"/>
        <end position="234"/>
    </location>
</feature>
<gene>
    <name evidence="3" type="ORF">EV664_103270</name>
</gene>
<feature type="transmembrane region" description="Helical" evidence="1">
    <location>
        <begin position="195"/>
        <end position="215"/>
    </location>
</feature>
<accession>A0A4R6FUK8</accession>
<dbReference type="AlphaFoldDB" id="A0A4R6FUK8"/>
<evidence type="ECO:0000259" key="2">
    <source>
        <dbReference type="Pfam" id="PF02517"/>
    </source>
</evidence>
<dbReference type="GO" id="GO:0004175">
    <property type="term" value="F:endopeptidase activity"/>
    <property type="evidence" value="ECO:0007669"/>
    <property type="project" value="UniProtKB-ARBA"/>
</dbReference>
<feature type="transmembrane region" description="Helical" evidence="1">
    <location>
        <begin position="109"/>
        <end position="126"/>
    </location>
</feature>
<dbReference type="GO" id="GO:0080120">
    <property type="term" value="P:CAAX-box protein maturation"/>
    <property type="evidence" value="ECO:0007669"/>
    <property type="project" value="UniProtKB-ARBA"/>
</dbReference>
<evidence type="ECO:0000256" key="1">
    <source>
        <dbReference type="SAM" id="Phobius"/>
    </source>
</evidence>
<dbReference type="RefSeq" id="WP_229668141.1">
    <property type="nucleotide sequence ID" value="NZ_BMLU01000003.1"/>
</dbReference>
<name>A0A4R6FUK8_9SPHN</name>
<dbReference type="NCBIfam" id="NF047635">
    <property type="entry name" value="CPBP_Sphingo"/>
    <property type="match status" value="1"/>
</dbReference>
<evidence type="ECO:0000313" key="3">
    <source>
        <dbReference type="EMBL" id="TDN84624.1"/>
    </source>
</evidence>
<reference evidence="3 4" key="1">
    <citation type="submission" date="2019-03" db="EMBL/GenBank/DDBJ databases">
        <title>Genomic Encyclopedia of Type Strains, Phase IV (KMG-IV): sequencing the most valuable type-strain genomes for metagenomic binning, comparative biology and taxonomic classification.</title>
        <authorList>
            <person name="Goeker M."/>
        </authorList>
    </citation>
    <scope>NUCLEOTIDE SEQUENCE [LARGE SCALE GENOMIC DNA]</scope>
    <source>
        <strain evidence="3 4">DSM 25059</strain>
    </source>
</reference>
<keyword evidence="4" id="KW-1185">Reference proteome</keyword>
<comment type="caution">
    <text evidence="3">The sequence shown here is derived from an EMBL/GenBank/DDBJ whole genome shotgun (WGS) entry which is preliminary data.</text>
</comment>
<feature type="transmembrane region" description="Helical" evidence="1">
    <location>
        <begin position="171"/>
        <end position="189"/>
    </location>
</feature>
<keyword evidence="1" id="KW-0472">Membrane</keyword>
<dbReference type="Pfam" id="PF02517">
    <property type="entry name" value="Rce1-like"/>
    <property type="match status" value="1"/>
</dbReference>
<evidence type="ECO:0000313" key="4">
    <source>
        <dbReference type="Proteomes" id="UP000295493"/>
    </source>
</evidence>
<dbReference type="Proteomes" id="UP000295493">
    <property type="component" value="Unassembled WGS sequence"/>
</dbReference>
<protein>
    <recommendedName>
        <fullName evidence="2">CAAX prenyl protease 2/Lysostaphin resistance protein A-like domain-containing protein</fullName>
    </recommendedName>
</protein>